<keyword evidence="5" id="KW-0572">Peptidoglycan-anchor</keyword>
<evidence type="ECO:0000256" key="5">
    <source>
        <dbReference type="ARBA" id="ARBA00023088"/>
    </source>
</evidence>
<dbReference type="SUPFAM" id="SSF55816">
    <property type="entry name" value="5'-nucleotidase (syn. UDP-sugar hydrolase), C-terminal domain"/>
    <property type="match status" value="1"/>
</dbReference>
<dbReference type="HOGENOM" id="CLU_248464_0_0_9"/>
<evidence type="ECO:0000313" key="10">
    <source>
        <dbReference type="Proteomes" id="UP000006620"/>
    </source>
</evidence>
<reference evidence="10" key="1">
    <citation type="submission" date="2011-06" db="EMBL/GenBank/DDBJ databases">
        <title>Complete genome sequence of Paenibacillus mucilaginosus KNP414.</title>
        <authorList>
            <person name="Wang J."/>
            <person name="Hu S."/>
            <person name="Hu X."/>
            <person name="Zhang B."/>
            <person name="Dong D."/>
            <person name="Zhang S."/>
            <person name="Zhao K."/>
            <person name="Wu D."/>
        </authorList>
    </citation>
    <scope>NUCLEOTIDE SEQUENCE [LARGE SCALE GENOMIC DNA]</scope>
    <source>
        <strain evidence="10">KNP414</strain>
    </source>
</reference>
<dbReference type="Gene3D" id="3.90.780.10">
    <property type="entry name" value="5'-Nucleotidase, C-terminal domain"/>
    <property type="match status" value="1"/>
</dbReference>
<comment type="subcellular location">
    <subcellularLocation>
        <location evidence="1">Secreted</location>
        <location evidence="1">Cell wall</location>
        <topology evidence="1">Peptidoglycan-anchor</topology>
    </subcellularLocation>
</comment>
<dbReference type="PROSITE" id="PS51841">
    <property type="entry name" value="LTD"/>
    <property type="match status" value="1"/>
</dbReference>
<dbReference type="InterPro" id="IPR036907">
    <property type="entry name" value="5'-Nucleotdase_C_sf"/>
</dbReference>
<dbReference type="GO" id="GO:0008253">
    <property type="term" value="F:5'-nucleotidase activity"/>
    <property type="evidence" value="ECO:0007669"/>
    <property type="project" value="TreeGrafter"/>
</dbReference>
<sequence length="1505" mass="155343">MRSPAFKLALALLLSGSTLAPSASYASSDTYRILAASGDTAPVQTSVYGGEIGTGTTVQEAAYGPVSVQLLNINDLHGKVDQTYPVDLDGDKVNESNLGRMDYVAAYLKQREAGNPNTLILHSGDTIGGSSPVTALLQDEPTVEMLESIGFDGGTVGNHEFDEGTAEMLRMIQGGTHPKGTENYDGMNFPVVATNIEYKADGSPVLPPYFIREIGGVKIGFIGVVTQSTASIVMPGGIADIRFTDETAAVNKAAAELKAQGIRSIVVLSHLDAVQSGTGVTGAAADLASSVDDEVDVIFAAHNHTIVNGTVDNKLIVQAWEYGKAISDVDLQIDPATGDIVQKSAEIVYVNQAGITPDPAVGTILQKYVDRVAPIINEVVGVTAAEMTGGYGVRGPIGDNALGNFIADGMRHAMNSDFALMNGGGIRDNLNQGDVTWGELYNIQPFNNQLVKVEVTGADLETILNAQLSSLYGPDYSIGGFSYTWNGSTTKVVDIFLPDGSKIDKTKTYTVTVNNFMQTATSSKYKPIGTLGKNPVYGPEDLEASVAFTRSFGGTPISYKAEGRIKEVSGVPTDPALLTVAQFRALADGTAGKAQGVITTTPLGNKSFYMQDSTGGIFVYSPSVTETLALGDKVSVSGIKKTFNGELEFDSGATVAKIGTEPVPAPVQITPAQVGDHQGKLVTLKGVKVSDIRANDFNVTSDGSTVMVYTGAYGVGTTQVKDGDIIDLTGIAAYYNKNQIKPRSAADIVVTGGLSDAEITAADYKALTLGDTSSVTLNLTLPTTGAKGSVITWSSSNPAVVAADGTVTRPEKGQPAATAVLTATITKGTSTLTKSFSITVKPKRLTDQEAVANAKAALFLTYDGVSDKLKLITAGADMTKISWRLTNPELSRIVDVTTGAVDRTKVIGGSEKVTLVATISRGTYSDIDVFTILVRGLPAPAVVNAVYENDTFVTGTAKAGSTVTVRTGDTVLGSAASHATTGAYQVAIAAQPAGTVLEVIATATGYTSTPAYVLVLTPVLNDAGAVAADKNALTDSVILNGNPSMDAVTTALKLPASGENGTTISWQSSQPSVVSASGTVTRPSSSSENAVVTLTATISRGGASDTKSFTVTVLKQTAPTGDTLTVSEAKASPLGTLVKVRGYLTSKTAASNSNIVFVLADQEGVTDFTGNAGAIQIPQTNSYYVDPAAKQTLLDAPIGSIVIVEGKIDTYNSKPSIEAIRSAALQGAENTAPTVTNVTYSGVPQVGATLTGVYTYTDAENDPEGASVYAWYRSDSADGTGLTAIAGASGKSYTVTEADLGKYLVFEVTPAAASGTSAGQPVKSAPTGQVTGQQGPGPVGADLFFSEYVEGTSNNKAIEIFNPSGTAANLSGYTVELYANGATAPTNKLDLSGTLAAGDVYVIANASANAAILAVADVTSTVTFFNGDDALVLKKNGVIVDVIGQVGTDPGTEWGTGVTSTLDNTIRRMPGTTAGDTNASDAFDPAAQWIGYPVDTLDGLGQHTN</sequence>
<dbReference type="Pfam" id="PF00149">
    <property type="entry name" value="Metallophos"/>
    <property type="match status" value="1"/>
</dbReference>
<evidence type="ECO:0000256" key="1">
    <source>
        <dbReference type="ARBA" id="ARBA00004168"/>
    </source>
</evidence>
<dbReference type="KEGG" id="pms:KNP414_06326"/>
<dbReference type="Proteomes" id="UP000006620">
    <property type="component" value="Chromosome"/>
</dbReference>
<dbReference type="Pfam" id="PF02872">
    <property type="entry name" value="5_nucleotid_C"/>
    <property type="match status" value="1"/>
</dbReference>
<dbReference type="GO" id="GO:0030288">
    <property type="term" value="C:outer membrane-bounded periplasmic space"/>
    <property type="evidence" value="ECO:0007669"/>
    <property type="project" value="TreeGrafter"/>
</dbReference>
<feature type="domain" description="LTD" evidence="8">
    <location>
        <begin position="1330"/>
        <end position="1447"/>
    </location>
</feature>
<dbReference type="PRINTS" id="PR01607">
    <property type="entry name" value="APYRASEFAMLY"/>
</dbReference>
<feature type="signal peptide" evidence="7">
    <location>
        <begin position="1"/>
        <end position="20"/>
    </location>
</feature>
<dbReference type="InterPro" id="IPR004843">
    <property type="entry name" value="Calcineurin-like_PHP"/>
</dbReference>
<feature type="chain" id="PRO_5038410827" description="LTD domain-containing protein" evidence="7">
    <location>
        <begin position="21"/>
        <end position="1505"/>
    </location>
</feature>
<dbReference type="InterPro" id="IPR056284">
    <property type="entry name" value="AIR9-like_A9"/>
</dbReference>
<evidence type="ECO:0000256" key="3">
    <source>
        <dbReference type="ARBA" id="ARBA00022525"/>
    </source>
</evidence>
<keyword evidence="3" id="KW-0964">Secreted</keyword>
<name>F8FLT1_PAEMK</name>
<dbReference type="SUPFAM" id="SSF56300">
    <property type="entry name" value="Metallo-dependent phosphatases"/>
    <property type="match status" value="1"/>
</dbReference>
<dbReference type="InterPro" id="IPR029052">
    <property type="entry name" value="Metallo-depent_PP-like"/>
</dbReference>
<dbReference type="Pfam" id="PF17936">
    <property type="entry name" value="Big_6"/>
    <property type="match status" value="1"/>
</dbReference>
<protein>
    <recommendedName>
        <fullName evidence="8">LTD domain-containing protein</fullName>
    </recommendedName>
</protein>
<evidence type="ECO:0000256" key="6">
    <source>
        <dbReference type="SAM" id="MobiDB-lite"/>
    </source>
</evidence>
<dbReference type="GO" id="GO:0000166">
    <property type="term" value="F:nucleotide binding"/>
    <property type="evidence" value="ECO:0007669"/>
    <property type="project" value="InterPro"/>
</dbReference>
<dbReference type="GO" id="GO:0008768">
    <property type="term" value="F:UDP-sugar diphosphatase activity"/>
    <property type="evidence" value="ECO:0007669"/>
    <property type="project" value="TreeGrafter"/>
</dbReference>
<keyword evidence="2" id="KW-0134">Cell wall</keyword>
<gene>
    <name evidence="9" type="ordered locus">KNP414_06326</name>
</gene>
<dbReference type="InterPro" id="IPR001322">
    <property type="entry name" value="Lamin_tail_dom"/>
</dbReference>
<feature type="region of interest" description="Disordered" evidence="6">
    <location>
        <begin position="1316"/>
        <end position="1336"/>
    </location>
</feature>
<evidence type="ECO:0000313" key="9">
    <source>
        <dbReference type="EMBL" id="AEI44847.1"/>
    </source>
</evidence>
<dbReference type="PROSITE" id="PS00786">
    <property type="entry name" value="5_NUCLEOTIDASE_2"/>
    <property type="match status" value="1"/>
</dbReference>
<dbReference type="PATRIC" id="fig|1036673.3.peg.5886"/>
<dbReference type="Pfam" id="PF20578">
    <property type="entry name" value="aBig_2"/>
    <property type="match status" value="3"/>
</dbReference>
<dbReference type="RefSeq" id="WP_013919991.1">
    <property type="nucleotide sequence ID" value="NC_015690.1"/>
</dbReference>
<dbReference type="PANTHER" id="PTHR11575:SF24">
    <property type="entry name" value="5'-NUCLEOTIDASE"/>
    <property type="match status" value="1"/>
</dbReference>
<dbReference type="EMBL" id="CP002869">
    <property type="protein sequence ID" value="AEI44847.1"/>
    <property type="molecule type" value="Genomic_DNA"/>
</dbReference>
<dbReference type="Pfam" id="PF00932">
    <property type="entry name" value="LTD"/>
    <property type="match status" value="1"/>
</dbReference>
<dbReference type="InterPro" id="IPR046780">
    <property type="entry name" value="aBig_2"/>
</dbReference>
<dbReference type="GO" id="GO:0009166">
    <property type="term" value="P:nucleotide catabolic process"/>
    <property type="evidence" value="ECO:0007669"/>
    <property type="project" value="InterPro"/>
</dbReference>
<reference evidence="9 10" key="2">
    <citation type="journal article" date="2013" name="Genome Announc.">
        <title>Genome Sequence of Growth-Improving Paenibacillus mucilaginosus Strain KNP414.</title>
        <authorList>
            <person name="Lu J.J."/>
            <person name="Wang J.F."/>
            <person name="Hu X.F."/>
        </authorList>
    </citation>
    <scope>NUCLEOTIDE SEQUENCE [LARGE SCALE GENOMIC DNA]</scope>
    <source>
        <strain evidence="9 10">KNP414</strain>
    </source>
</reference>
<dbReference type="PANTHER" id="PTHR11575">
    <property type="entry name" value="5'-NUCLEOTIDASE-RELATED"/>
    <property type="match status" value="1"/>
</dbReference>
<dbReference type="InterPro" id="IPR008334">
    <property type="entry name" value="5'-Nucleotdase_C"/>
</dbReference>
<dbReference type="Gene3D" id="2.60.40.1080">
    <property type="match status" value="1"/>
</dbReference>
<evidence type="ECO:0000256" key="2">
    <source>
        <dbReference type="ARBA" id="ARBA00022512"/>
    </source>
</evidence>
<proteinExistence type="predicted"/>
<accession>F8FLT1</accession>
<dbReference type="InterPro" id="IPR041498">
    <property type="entry name" value="Big_6"/>
</dbReference>
<dbReference type="FunFam" id="3.60.21.10:FF:000052">
    <property type="entry name" value="Endonuclease YhcR"/>
    <property type="match status" value="1"/>
</dbReference>
<evidence type="ECO:0000259" key="8">
    <source>
        <dbReference type="PROSITE" id="PS51841"/>
    </source>
</evidence>
<dbReference type="Gene3D" id="2.60.40.2700">
    <property type="match status" value="1"/>
</dbReference>
<dbReference type="GO" id="GO:0046872">
    <property type="term" value="F:metal ion binding"/>
    <property type="evidence" value="ECO:0007669"/>
    <property type="project" value="InterPro"/>
</dbReference>
<organism evidence="9 10">
    <name type="scientific">Paenibacillus mucilaginosus (strain KNP414)</name>
    <dbReference type="NCBI Taxonomy" id="1036673"/>
    <lineage>
        <taxon>Bacteria</taxon>
        <taxon>Bacillati</taxon>
        <taxon>Bacillota</taxon>
        <taxon>Bacilli</taxon>
        <taxon>Bacillales</taxon>
        <taxon>Paenibacillaceae</taxon>
        <taxon>Paenibacillus</taxon>
    </lineage>
</organism>
<evidence type="ECO:0000256" key="7">
    <source>
        <dbReference type="SAM" id="SignalP"/>
    </source>
</evidence>
<dbReference type="InterPro" id="IPR006179">
    <property type="entry name" value="5_nucleotidase/apyrase"/>
</dbReference>
<dbReference type="Gene3D" id="3.60.21.10">
    <property type="match status" value="1"/>
</dbReference>
<dbReference type="Pfam" id="PF23197">
    <property type="entry name" value="IG_AIR9"/>
    <property type="match status" value="1"/>
</dbReference>
<dbReference type="InterPro" id="IPR006146">
    <property type="entry name" value="5'-Nucleotdase_CS"/>
</dbReference>
<evidence type="ECO:0000256" key="4">
    <source>
        <dbReference type="ARBA" id="ARBA00022729"/>
    </source>
</evidence>
<keyword evidence="4 7" id="KW-0732">Signal</keyword>